<evidence type="ECO:0000259" key="1">
    <source>
        <dbReference type="Pfam" id="PF10040"/>
    </source>
</evidence>
<evidence type="ECO:0000313" key="3">
    <source>
        <dbReference type="Proteomes" id="UP000289794"/>
    </source>
</evidence>
<dbReference type="Proteomes" id="UP000289794">
    <property type="component" value="Chromosome"/>
</dbReference>
<proteinExistence type="predicted"/>
<dbReference type="KEGG" id="bpro:PMF13cell1_03394"/>
<feature type="domain" description="CRISPR-associated protein Cas6 C-terminal" evidence="1">
    <location>
        <begin position="176"/>
        <end position="296"/>
    </location>
</feature>
<name>A0A4P6LYN9_9FIRM</name>
<dbReference type="Pfam" id="PF10040">
    <property type="entry name" value="CRISPR_Cas6"/>
    <property type="match status" value="1"/>
</dbReference>
<accession>A0A4P6LYN9</accession>
<dbReference type="Gene3D" id="3.30.70.1900">
    <property type="match status" value="1"/>
</dbReference>
<gene>
    <name evidence="2" type="ORF">PMF13cell1_03394</name>
</gene>
<protein>
    <recommendedName>
        <fullName evidence="1">CRISPR-associated protein Cas6 C-terminal domain-containing protein</fullName>
    </recommendedName>
</protein>
<reference evidence="2 3" key="1">
    <citation type="submission" date="2019-01" db="EMBL/GenBank/DDBJ databases">
        <title>PMF-metabolizing Aryl O-demethylase.</title>
        <authorList>
            <person name="Kim M."/>
        </authorList>
    </citation>
    <scope>NUCLEOTIDE SEQUENCE [LARGE SCALE GENOMIC DNA]</scope>
    <source>
        <strain evidence="2 3">PMF1</strain>
    </source>
</reference>
<dbReference type="EMBL" id="CP035945">
    <property type="protein sequence ID" value="QBE97831.1"/>
    <property type="molecule type" value="Genomic_DNA"/>
</dbReference>
<organism evidence="2 3">
    <name type="scientific">Blautia producta</name>
    <dbReference type="NCBI Taxonomy" id="33035"/>
    <lineage>
        <taxon>Bacteria</taxon>
        <taxon>Bacillati</taxon>
        <taxon>Bacillota</taxon>
        <taxon>Clostridia</taxon>
        <taxon>Lachnospirales</taxon>
        <taxon>Lachnospiraceae</taxon>
        <taxon>Blautia</taxon>
    </lineage>
</organism>
<dbReference type="InterPro" id="IPR019267">
    <property type="entry name" value="CRISPR-assoc_Cas6_C"/>
</dbReference>
<dbReference type="AlphaFoldDB" id="A0A4P6LYN9"/>
<evidence type="ECO:0000313" key="2">
    <source>
        <dbReference type="EMBL" id="QBE97831.1"/>
    </source>
</evidence>
<dbReference type="RefSeq" id="WP_029469376.1">
    <property type="nucleotide sequence ID" value="NZ_CP035945.1"/>
</dbReference>
<sequence>MFEFINILTLRATYECQEEGRLPSYLGSTIRGILGHCIRDFCCEYPAKRCFQCEKKKGCLYVQCFSNTGGEAGAVNPYVLYVHGEGRERWKKGDLCVFDLTLLGRGGERAGVYLDALLAAEQKGWGAARLSFRLMQVIDSGSGKVIYAGGKSWIRNLSPRPLQTAGRNASYASLFFDTPLRIVSGDKLFDKLPFETFMQFLIRRISLLTKAYTDYQLEWNEEELLNQARKIKTLDEYWREIPFTRYSMNQEEGKLKLPSRTGWVLYEGDLSSFVPILEAGKFLRVGKGATIGFGHYEISYDK</sequence>